<proteinExistence type="predicted"/>
<keyword evidence="3" id="KW-1185">Reference proteome</keyword>
<name>A0A9P1N4Y5_9PELO</name>
<evidence type="ECO:0000313" key="2">
    <source>
        <dbReference type="EMBL" id="CAI5450054.1"/>
    </source>
</evidence>
<feature type="region of interest" description="Disordered" evidence="1">
    <location>
        <begin position="152"/>
        <end position="175"/>
    </location>
</feature>
<dbReference type="EMBL" id="CANHGI010000005">
    <property type="protein sequence ID" value="CAI5450054.1"/>
    <property type="molecule type" value="Genomic_DNA"/>
</dbReference>
<feature type="compositionally biased region" description="Basic and acidic residues" evidence="1">
    <location>
        <begin position="162"/>
        <end position="175"/>
    </location>
</feature>
<comment type="caution">
    <text evidence="2">The sequence shown here is derived from an EMBL/GenBank/DDBJ whole genome shotgun (WGS) entry which is preliminary data.</text>
</comment>
<organism evidence="2 3">
    <name type="scientific">Caenorhabditis angaria</name>
    <dbReference type="NCBI Taxonomy" id="860376"/>
    <lineage>
        <taxon>Eukaryota</taxon>
        <taxon>Metazoa</taxon>
        <taxon>Ecdysozoa</taxon>
        <taxon>Nematoda</taxon>
        <taxon>Chromadorea</taxon>
        <taxon>Rhabditida</taxon>
        <taxon>Rhabditina</taxon>
        <taxon>Rhabditomorpha</taxon>
        <taxon>Rhabditoidea</taxon>
        <taxon>Rhabditidae</taxon>
        <taxon>Peloderinae</taxon>
        <taxon>Caenorhabditis</taxon>
    </lineage>
</organism>
<reference evidence="2" key="1">
    <citation type="submission" date="2022-11" db="EMBL/GenBank/DDBJ databases">
        <authorList>
            <person name="Kikuchi T."/>
        </authorList>
    </citation>
    <scope>NUCLEOTIDE SEQUENCE</scope>
    <source>
        <strain evidence="2">PS1010</strain>
    </source>
</reference>
<evidence type="ECO:0000313" key="3">
    <source>
        <dbReference type="Proteomes" id="UP001152747"/>
    </source>
</evidence>
<dbReference type="Proteomes" id="UP001152747">
    <property type="component" value="Unassembled WGS sequence"/>
</dbReference>
<feature type="compositionally biased region" description="Basic and acidic residues" evidence="1">
    <location>
        <begin position="38"/>
        <end position="47"/>
    </location>
</feature>
<evidence type="ECO:0000256" key="1">
    <source>
        <dbReference type="SAM" id="MobiDB-lite"/>
    </source>
</evidence>
<accession>A0A9P1N4Y5</accession>
<feature type="region of interest" description="Disordered" evidence="1">
    <location>
        <begin position="32"/>
        <end position="67"/>
    </location>
</feature>
<sequence>MENEECAISSMSNCSEATLYIDEDETRIVEAETSGTRELAENSRRPAENLTENPGTSENPRPSETPKITIDVAIQTDPEPPKNVENLTVLEFLLLRDSQKDLEIQNLKSKLQDLETSLQNRNQLRIEELVQPENPAILEPENPEVIVEQVEFPAPPPKKSKKVEPKPSKKPKKLTEVEKLARWSYWKE</sequence>
<gene>
    <name evidence="2" type="ORF">CAMP_LOCUS12691</name>
</gene>
<feature type="compositionally biased region" description="Polar residues" evidence="1">
    <location>
        <begin position="50"/>
        <end position="62"/>
    </location>
</feature>
<protein>
    <submittedName>
        <fullName evidence="2">Uncharacterized protein</fullName>
    </submittedName>
</protein>
<dbReference type="AlphaFoldDB" id="A0A9P1N4Y5"/>